<dbReference type="PANTHER" id="PTHR34580:SF1">
    <property type="entry name" value="PROTEIN PAFC"/>
    <property type="match status" value="1"/>
</dbReference>
<dbReference type="EMBL" id="CP031517">
    <property type="protein sequence ID" value="QOS40330.1"/>
    <property type="molecule type" value="Genomic_DNA"/>
</dbReference>
<dbReference type="InterPro" id="IPR051534">
    <property type="entry name" value="CBASS_pafABC_assoc_protein"/>
</dbReference>
<dbReference type="Proteomes" id="UP000578697">
    <property type="component" value="Unassembled WGS sequence"/>
</dbReference>
<evidence type="ECO:0000313" key="2">
    <source>
        <dbReference type="EMBL" id="MBB5217952.1"/>
    </source>
</evidence>
<reference evidence="2 4" key="2">
    <citation type="submission" date="2020-08" db="EMBL/GenBank/DDBJ databases">
        <title>Genomic Encyclopedia of Type Strains, Phase IV (KMG-IV): sequencing the most valuable type-strain genomes for metagenomic binning, comparative biology and taxonomic classification.</title>
        <authorList>
            <person name="Goeker M."/>
        </authorList>
    </citation>
    <scope>NUCLEOTIDE SEQUENCE [LARGE SCALE GENOMIC DNA]</scope>
    <source>
        <strain evidence="2 4">DSM 103679</strain>
    </source>
</reference>
<feature type="domain" description="WYL" evidence="1">
    <location>
        <begin position="158"/>
        <end position="224"/>
    </location>
</feature>
<organism evidence="2 4">
    <name type="scientific">Treponema rectale</name>
    <dbReference type="NCBI Taxonomy" id="744512"/>
    <lineage>
        <taxon>Bacteria</taxon>
        <taxon>Pseudomonadati</taxon>
        <taxon>Spirochaetota</taxon>
        <taxon>Spirochaetia</taxon>
        <taxon>Spirochaetales</taxon>
        <taxon>Treponemataceae</taxon>
        <taxon>Treponema</taxon>
    </lineage>
</organism>
<dbReference type="InterPro" id="IPR026881">
    <property type="entry name" value="WYL_dom"/>
</dbReference>
<accession>A0A840SES4</accession>
<keyword evidence="4" id="KW-1185">Reference proteome</keyword>
<dbReference type="PROSITE" id="PS52050">
    <property type="entry name" value="WYL"/>
    <property type="match status" value="1"/>
</dbReference>
<protein>
    <submittedName>
        <fullName evidence="2">Putative DNA-binding transcriptional regulator YafY</fullName>
    </submittedName>
    <submittedName>
        <fullName evidence="3">WYL domain-containing protein</fullName>
    </submittedName>
</protein>
<dbReference type="Pfam" id="PF13280">
    <property type="entry name" value="WYL"/>
    <property type="match status" value="1"/>
</dbReference>
<reference evidence="3 5" key="1">
    <citation type="submission" date="2018-08" db="EMBL/GenBank/DDBJ databases">
        <title>The first complete genome of Treponema rectale (CHPAT), a commensal spirochete of the bovine rectum.</title>
        <authorList>
            <person name="Staton G.J."/>
            <person name="Clegg S.R."/>
            <person name="Carter S.D."/>
            <person name="Radford A.D."/>
            <person name="Darby A."/>
            <person name="Hall N."/>
            <person name="Birtles R.J."/>
            <person name="Evans N.J."/>
        </authorList>
    </citation>
    <scope>NUCLEOTIDE SEQUENCE [LARGE SCALE GENOMIC DNA]</scope>
    <source>
        <strain evidence="3 5">CHPA</strain>
    </source>
</reference>
<dbReference type="AlphaFoldDB" id="A0A840SES4"/>
<evidence type="ECO:0000313" key="5">
    <source>
        <dbReference type="Proteomes" id="UP000593591"/>
    </source>
</evidence>
<sequence length="341" mass="39663">MKQEQKTPERTLNKKMLERLIIIHNAIKAGMYPDVPRLQKLYCEQTGYSKVGEATIYRDIDMLRTYFHAPLEFDRDKGGYYYMDDNWDFALNSISTEDVFYLSAAKTLLSSFEGSPIYDSISEVINFVTDTQGIGKSSLLKRIAVPPVPKVNIDHQIWKKLLDAIRNNLIVEFDYNGRWNTETTHRKVSPYQFLFDDGSCFLFGFSFERNAERIFSLSRIKNLVVTSEHFELPEDFDFSSRCGGGKFGAFMSDNSVDFVIDCYNDTREFVKERMLADNQKITDFDDEEKTRVEFSSTQTLRVMEWILSQGSHAIPVSPDWFVDNWKMTVKTMMKRVKGDFS</sequence>
<dbReference type="KEGG" id="trc:DYE49_07615"/>
<evidence type="ECO:0000313" key="3">
    <source>
        <dbReference type="EMBL" id="QOS40330.1"/>
    </source>
</evidence>
<keyword evidence="2" id="KW-0238">DNA-binding</keyword>
<evidence type="ECO:0000313" key="4">
    <source>
        <dbReference type="Proteomes" id="UP000578697"/>
    </source>
</evidence>
<dbReference type="PANTHER" id="PTHR34580">
    <property type="match status" value="1"/>
</dbReference>
<dbReference type="EMBL" id="JACHFR010000001">
    <property type="protein sequence ID" value="MBB5217952.1"/>
    <property type="molecule type" value="Genomic_DNA"/>
</dbReference>
<gene>
    <name evidence="3" type="ORF">DYE49_07615</name>
    <name evidence="2" type="ORF">HNP77_000296</name>
</gene>
<name>A0A840SES4_9SPIR</name>
<dbReference type="GO" id="GO:0003677">
    <property type="term" value="F:DNA binding"/>
    <property type="evidence" value="ECO:0007669"/>
    <property type="project" value="UniProtKB-KW"/>
</dbReference>
<dbReference type="Proteomes" id="UP000593591">
    <property type="component" value="Chromosome"/>
</dbReference>
<evidence type="ECO:0000259" key="1">
    <source>
        <dbReference type="Pfam" id="PF13280"/>
    </source>
</evidence>
<dbReference type="RefSeq" id="WP_184651392.1">
    <property type="nucleotide sequence ID" value="NZ_JACHFR010000001.1"/>
</dbReference>
<proteinExistence type="predicted"/>